<dbReference type="AlphaFoldDB" id="A0A8T0A8H3"/>
<evidence type="ECO:0000313" key="1">
    <source>
        <dbReference type="EMBL" id="KAF7687549.1"/>
    </source>
</evidence>
<dbReference type="Proteomes" id="UP000606274">
    <property type="component" value="Unassembled WGS sequence"/>
</dbReference>
<gene>
    <name evidence="1" type="ORF">HF521_014777</name>
</gene>
<sequence length="170" mass="19318">MLPAVAINVSNGLEIIGGKYAAIQTSRTKPPANLVVKTSQTNETDLTVYRVPVTNYKVHMAFCFKIKDKYYYPVVEQNSDTKTFHIKVEGPIEKSFDNFPDRFLFQWNGSREYGSLGSVLADKHYLCVSDKMVILTSKQEFIFKRNAEIHAHGMASRRLCSINSLVYGIR</sequence>
<proteinExistence type="predicted"/>
<dbReference type="EMBL" id="JABFDY010000027">
    <property type="protein sequence ID" value="KAF7687549.1"/>
    <property type="molecule type" value="Genomic_DNA"/>
</dbReference>
<comment type="caution">
    <text evidence="1">The sequence shown here is derived from an EMBL/GenBank/DDBJ whole genome shotgun (WGS) entry which is preliminary data.</text>
</comment>
<name>A0A8T0A8H3_SILME</name>
<accession>A0A8T0A8H3</accession>
<dbReference type="InterPro" id="IPR008996">
    <property type="entry name" value="IL1/FGF"/>
</dbReference>
<reference evidence="1" key="1">
    <citation type="submission" date="2020-08" db="EMBL/GenBank/DDBJ databases">
        <title>Chromosome-level assembly of Southern catfish (Silurus meridionalis) provides insights into visual adaptation to the nocturnal and benthic lifestyles.</title>
        <authorList>
            <person name="Zhang Y."/>
            <person name="Wang D."/>
            <person name="Peng Z."/>
        </authorList>
    </citation>
    <scope>NUCLEOTIDE SEQUENCE</scope>
    <source>
        <strain evidence="1">SWU-2019-XX</strain>
        <tissue evidence="1">Muscle</tissue>
    </source>
</reference>
<keyword evidence="2" id="KW-1185">Reference proteome</keyword>
<evidence type="ECO:0000313" key="2">
    <source>
        <dbReference type="Proteomes" id="UP000606274"/>
    </source>
</evidence>
<protein>
    <submittedName>
        <fullName evidence="1">Uncharacterized protein</fullName>
    </submittedName>
</protein>
<organism evidence="1 2">
    <name type="scientific">Silurus meridionalis</name>
    <name type="common">Southern catfish</name>
    <name type="synonym">Silurus soldatovi meridionalis</name>
    <dbReference type="NCBI Taxonomy" id="175797"/>
    <lineage>
        <taxon>Eukaryota</taxon>
        <taxon>Metazoa</taxon>
        <taxon>Chordata</taxon>
        <taxon>Craniata</taxon>
        <taxon>Vertebrata</taxon>
        <taxon>Euteleostomi</taxon>
        <taxon>Actinopterygii</taxon>
        <taxon>Neopterygii</taxon>
        <taxon>Teleostei</taxon>
        <taxon>Ostariophysi</taxon>
        <taxon>Siluriformes</taxon>
        <taxon>Siluridae</taxon>
        <taxon>Silurus</taxon>
    </lineage>
</organism>
<dbReference type="SUPFAM" id="SSF50353">
    <property type="entry name" value="Cytokine"/>
    <property type="match status" value="1"/>
</dbReference>